<evidence type="ECO:0000259" key="1">
    <source>
        <dbReference type="SMART" id="SM00504"/>
    </source>
</evidence>
<dbReference type="InterPro" id="IPR013083">
    <property type="entry name" value="Znf_RING/FYVE/PHD"/>
</dbReference>
<feature type="domain" description="U-box" evidence="1">
    <location>
        <begin position="203"/>
        <end position="270"/>
    </location>
</feature>
<gene>
    <name evidence="2" type="ORF">PNK_1673</name>
</gene>
<keyword evidence="2" id="KW-0436">Ligase</keyword>
<dbReference type="RefSeq" id="WP_032124146.1">
    <property type="nucleotide sequence ID" value="NZ_LN879502.1"/>
</dbReference>
<dbReference type="SMART" id="SM00504">
    <property type="entry name" value="Ubox"/>
    <property type="match status" value="1"/>
</dbReference>
<dbReference type="InParanoid" id="A0A0U5JFA0"/>
<reference evidence="3" key="1">
    <citation type="submission" date="2015-09" db="EMBL/GenBank/DDBJ databases">
        <authorList>
            <person name="Bertelli C."/>
        </authorList>
    </citation>
    <scope>NUCLEOTIDE SEQUENCE [LARGE SCALE GENOMIC DNA]</scope>
    <source>
        <strain evidence="3">KNic</strain>
    </source>
</reference>
<dbReference type="Pfam" id="PF04564">
    <property type="entry name" value="U-box"/>
    <property type="match status" value="1"/>
</dbReference>
<dbReference type="SUPFAM" id="SSF57850">
    <property type="entry name" value="RING/U-box"/>
    <property type="match status" value="1"/>
</dbReference>
<dbReference type="STRING" id="389348.PNK_1673"/>
<dbReference type="GO" id="GO:0004842">
    <property type="term" value="F:ubiquitin-protein transferase activity"/>
    <property type="evidence" value="ECO:0007669"/>
    <property type="project" value="InterPro"/>
</dbReference>
<dbReference type="EMBL" id="LN879502">
    <property type="protein sequence ID" value="CUI17282.1"/>
    <property type="molecule type" value="Genomic_DNA"/>
</dbReference>
<evidence type="ECO:0000313" key="3">
    <source>
        <dbReference type="Proteomes" id="UP000069902"/>
    </source>
</evidence>
<proteinExistence type="predicted"/>
<dbReference type="Gene3D" id="3.30.40.10">
    <property type="entry name" value="Zinc/RING finger domain, C3HC4 (zinc finger)"/>
    <property type="match status" value="1"/>
</dbReference>
<name>A0A0U5JFA0_9BACT</name>
<keyword evidence="3" id="KW-1185">Reference proteome</keyword>
<dbReference type="InterPro" id="IPR003613">
    <property type="entry name" value="Ubox_domain"/>
</dbReference>
<dbReference type="KEGG" id="pnl:PNK_1673"/>
<evidence type="ECO:0000313" key="2">
    <source>
        <dbReference type="EMBL" id="CUI17282.1"/>
    </source>
</evidence>
<protein>
    <submittedName>
        <fullName evidence="2">U-box domain-containing protein 7</fullName>
        <ecNumber evidence="2">6.3.2.-</ecNumber>
    </submittedName>
</protein>
<dbReference type="PATRIC" id="fig|389348.3.peg.1873"/>
<dbReference type="EC" id="6.3.2.-" evidence="2"/>
<dbReference type="GO" id="GO:0016874">
    <property type="term" value="F:ligase activity"/>
    <property type="evidence" value="ECO:0007669"/>
    <property type="project" value="UniProtKB-KW"/>
</dbReference>
<sequence>MNSIKNGCYWLMRGLWFCREVGDLADDVQKLQENYQDQVVNASDVVKVACQIGTVAFDFYVTKKDWEAPDLEHKIQIKQGDVEKIQKELEKNKATSARLQAMALGTSILHDQLEEGKSTWNQCTIARLIGFVRKNGEVPIEQRMIGSVACLPVMTVGALTVDACVRGFDAWYEIYGQHANHISFEVNYEGIPEAHRDNAVFGRYTCDLTGRPMRFPVTAPNHNGERNHHFERSAIIEWLRGHRTNPVNGVPLRLHELRENLQMRQLIEQEMTNVGIL</sequence>
<dbReference type="GO" id="GO:0016567">
    <property type="term" value="P:protein ubiquitination"/>
    <property type="evidence" value="ECO:0007669"/>
    <property type="project" value="InterPro"/>
</dbReference>
<organism evidence="2 3">
    <name type="scientific">Candidatus Protochlamydia naegleriophila</name>
    <dbReference type="NCBI Taxonomy" id="389348"/>
    <lineage>
        <taxon>Bacteria</taxon>
        <taxon>Pseudomonadati</taxon>
        <taxon>Chlamydiota</taxon>
        <taxon>Chlamydiia</taxon>
        <taxon>Parachlamydiales</taxon>
        <taxon>Parachlamydiaceae</taxon>
        <taxon>Candidatus Protochlamydia</taxon>
    </lineage>
</organism>
<dbReference type="AlphaFoldDB" id="A0A0U5JFA0"/>
<accession>A0A0U5JFA0</accession>
<dbReference type="Proteomes" id="UP000069902">
    <property type="component" value="Chromosome cPNK"/>
</dbReference>